<evidence type="ECO:0000256" key="4">
    <source>
        <dbReference type="ARBA" id="ARBA00023136"/>
    </source>
</evidence>
<comment type="subcellular location">
    <subcellularLocation>
        <location evidence="1">Membrane</location>
    </subcellularLocation>
</comment>
<evidence type="ECO:0000256" key="1">
    <source>
        <dbReference type="ARBA" id="ARBA00004370"/>
    </source>
</evidence>
<evidence type="ECO:0000313" key="7">
    <source>
        <dbReference type="Proteomes" id="UP000215377"/>
    </source>
</evidence>
<feature type="transmembrane region" description="Helical" evidence="5">
    <location>
        <begin position="64"/>
        <end position="92"/>
    </location>
</feature>
<dbReference type="PANTHER" id="PTHR35371:SF1">
    <property type="entry name" value="BLR7753 PROTEIN"/>
    <property type="match status" value="1"/>
</dbReference>
<dbReference type="Proteomes" id="UP000215377">
    <property type="component" value="Unassembled WGS sequence"/>
</dbReference>
<comment type="caution">
    <text evidence="6">The sequence shown here is derived from an EMBL/GenBank/DDBJ whole genome shotgun (WGS) entry which is preliminary data.</text>
</comment>
<accession>A0A225NMD2</accession>
<reference evidence="6 7" key="1">
    <citation type="submission" date="2013-04" db="EMBL/GenBank/DDBJ databases">
        <title>Oceanicola sp. 22II1-22F33 Genome Sequencing.</title>
        <authorList>
            <person name="Lai Q."/>
            <person name="Li G."/>
            <person name="Shao Z."/>
        </authorList>
    </citation>
    <scope>NUCLEOTIDE SEQUENCE [LARGE SCALE GENOMIC DNA]</scope>
    <source>
        <strain evidence="6 7">22II1-22F33</strain>
    </source>
</reference>
<dbReference type="GO" id="GO:0016020">
    <property type="term" value="C:membrane"/>
    <property type="evidence" value="ECO:0007669"/>
    <property type="project" value="UniProtKB-SubCell"/>
</dbReference>
<dbReference type="Gene3D" id="1.20.120.550">
    <property type="entry name" value="Membrane associated eicosanoid/glutathione metabolism-like domain"/>
    <property type="match status" value="1"/>
</dbReference>
<name>A0A225NMD2_9RHOB</name>
<organism evidence="6 7">
    <name type="scientific">Marinibacterium profundimaris</name>
    <dbReference type="NCBI Taxonomy" id="1679460"/>
    <lineage>
        <taxon>Bacteria</taxon>
        <taxon>Pseudomonadati</taxon>
        <taxon>Pseudomonadota</taxon>
        <taxon>Alphaproteobacteria</taxon>
        <taxon>Rhodobacterales</taxon>
        <taxon>Paracoccaceae</taxon>
        <taxon>Marinibacterium</taxon>
    </lineage>
</organism>
<dbReference type="AlphaFoldDB" id="A0A225NMD2"/>
<evidence type="ECO:0000256" key="5">
    <source>
        <dbReference type="SAM" id="Phobius"/>
    </source>
</evidence>
<evidence type="ECO:0000256" key="3">
    <source>
        <dbReference type="ARBA" id="ARBA00022989"/>
    </source>
</evidence>
<dbReference type="OrthoDB" id="7743618at2"/>
<protein>
    <submittedName>
        <fullName evidence="6">Membrane protein</fullName>
    </submittedName>
</protein>
<gene>
    <name evidence="6" type="ORF">ATO3_11680</name>
</gene>
<keyword evidence="3 5" id="KW-1133">Transmembrane helix</keyword>
<proteinExistence type="predicted"/>
<feature type="transmembrane region" description="Helical" evidence="5">
    <location>
        <begin position="112"/>
        <end position="130"/>
    </location>
</feature>
<keyword evidence="7" id="KW-1185">Reference proteome</keyword>
<evidence type="ECO:0000313" key="6">
    <source>
        <dbReference type="EMBL" id="OWU73349.1"/>
    </source>
</evidence>
<dbReference type="InterPro" id="IPR023352">
    <property type="entry name" value="MAPEG-like_dom_sf"/>
</dbReference>
<dbReference type="PANTHER" id="PTHR35371">
    <property type="entry name" value="INNER MEMBRANE PROTEIN"/>
    <property type="match status" value="1"/>
</dbReference>
<dbReference type="Pfam" id="PF01124">
    <property type="entry name" value="MAPEG"/>
    <property type="match status" value="1"/>
</dbReference>
<keyword evidence="4 5" id="KW-0472">Membrane</keyword>
<dbReference type="RefSeq" id="WP_088650053.1">
    <property type="nucleotide sequence ID" value="NZ_AQQR01000004.1"/>
</dbReference>
<evidence type="ECO:0000256" key="2">
    <source>
        <dbReference type="ARBA" id="ARBA00022692"/>
    </source>
</evidence>
<sequence>MTSPELTALALAALLQVAQFGAYSIAAQKQVGSKYAASPRDEPRQLTGTAGRLQRALNNHFEGLILFTIAVVVVVLGEATSPLTAICGWVYLAARIAYVPAYVAGLAPGRSLIWAVGFLATLVMLIAGLVA</sequence>
<dbReference type="EMBL" id="AQQR01000004">
    <property type="protein sequence ID" value="OWU73349.1"/>
    <property type="molecule type" value="Genomic_DNA"/>
</dbReference>
<dbReference type="InterPro" id="IPR001129">
    <property type="entry name" value="Membr-assoc_MAPEG"/>
</dbReference>
<dbReference type="SUPFAM" id="SSF161084">
    <property type="entry name" value="MAPEG domain-like"/>
    <property type="match status" value="1"/>
</dbReference>
<keyword evidence="2 5" id="KW-0812">Transmembrane</keyword>